<protein>
    <submittedName>
        <fullName evidence="1">Uncharacterized protein</fullName>
    </submittedName>
</protein>
<reference evidence="1" key="2">
    <citation type="submission" date="2020-09" db="EMBL/GenBank/DDBJ databases">
        <authorList>
            <person name="Sun Q."/>
            <person name="Ohkuma M."/>
        </authorList>
    </citation>
    <scope>NUCLEOTIDE SEQUENCE</scope>
    <source>
        <strain evidence="1">JCM 4477</strain>
    </source>
</reference>
<organism evidence="1 2">
    <name type="scientific">Streptomyces fumanus</name>
    <dbReference type="NCBI Taxonomy" id="67302"/>
    <lineage>
        <taxon>Bacteria</taxon>
        <taxon>Bacillati</taxon>
        <taxon>Actinomycetota</taxon>
        <taxon>Actinomycetes</taxon>
        <taxon>Kitasatosporales</taxon>
        <taxon>Streptomycetaceae</taxon>
        <taxon>Streptomyces</taxon>
    </lineage>
</organism>
<dbReference type="AlphaFoldDB" id="A0A919EBC8"/>
<comment type="caution">
    <text evidence="1">The sequence shown here is derived from an EMBL/GenBank/DDBJ whole genome shotgun (WGS) entry which is preliminary data.</text>
</comment>
<evidence type="ECO:0000313" key="2">
    <source>
        <dbReference type="Proteomes" id="UP000630718"/>
    </source>
</evidence>
<name>A0A919EBC8_9ACTN</name>
<evidence type="ECO:0000313" key="1">
    <source>
        <dbReference type="EMBL" id="GHF33190.1"/>
    </source>
</evidence>
<keyword evidence="2" id="KW-1185">Reference proteome</keyword>
<sequence length="62" mass="6080">MSGGFVGALDRGCRFGVGRVRLVLGVGGVPFGFIGEFVGLAGRGGGGLGRGDGFRRRAGGGP</sequence>
<proteinExistence type="predicted"/>
<accession>A0A919EBC8</accession>
<dbReference type="Proteomes" id="UP000630718">
    <property type="component" value="Unassembled WGS sequence"/>
</dbReference>
<dbReference type="EMBL" id="BNBI01000023">
    <property type="protein sequence ID" value="GHF33190.1"/>
    <property type="molecule type" value="Genomic_DNA"/>
</dbReference>
<reference evidence="1" key="1">
    <citation type="journal article" date="2014" name="Int. J. Syst. Evol. Microbiol.">
        <title>Complete genome sequence of Corynebacterium casei LMG S-19264T (=DSM 44701T), isolated from a smear-ripened cheese.</title>
        <authorList>
            <consortium name="US DOE Joint Genome Institute (JGI-PGF)"/>
            <person name="Walter F."/>
            <person name="Albersmeier A."/>
            <person name="Kalinowski J."/>
            <person name="Ruckert C."/>
        </authorList>
    </citation>
    <scope>NUCLEOTIDE SEQUENCE</scope>
    <source>
        <strain evidence="1">JCM 4477</strain>
    </source>
</reference>
<gene>
    <name evidence="1" type="ORF">GCM10018772_68520</name>
</gene>